<evidence type="ECO:0000313" key="1">
    <source>
        <dbReference type="EMBL" id="KAA6367046.1"/>
    </source>
</evidence>
<dbReference type="InterPro" id="IPR016024">
    <property type="entry name" value="ARM-type_fold"/>
</dbReference>
<dbReference type="Proteomes" id="UP000324800">
    <property type="component" value="Unassembled WGS sequence"/>
</dbReference>
<dbReference type="InterPro" id="IPR011989">
    <property type="entry name" value="ARM-like"/>
</dbReference>
<feature type="non-terminal residue" evidence="1">
    <location>
        <position position="1"/>
    </location>
</feature>
<accession>A0A5J4U838</accession>
<gene>
    <name evidence="1" type="ORF">EZS28_037428</name>
</gene>
<reference evidence="1 2" key="1">
    <citation type="submission" date="2019-03" db="EMBL/GenBank/DDBJ databases">
        <title>Single cell metagenomics reveals metabolic interactions within the superorganism composed of flagellate Streblomastix strix and complex community of Bacteroidetes bacteria on its surface.</title>
        <authorList>
            <person name="Treitli S.C."/>
            <person name="Kolisko M."/>
            <person name="Husnik F."/>
            <person name="Keeling P."/>
            <person name="Hampl V."/>
        </authorList>
    </citation>
    <scope>NUCLEOTIDE SEQUENCE [LARGE SCALE GENOMIC DNA]</scope>
    <source>
        <strain evidence="1">ST1C</strain>
    </source>
</reference>
<dbReference type="Gene3D" id="1.25.10.10">
    <property type="entry name" value="Leucine-rich Repeat Variant"/>
    <property type="match status" value="1"/>
</dbReference>
<dbReference type="AlphaFoldDB" id="A0A5J4U838"/>
<dbReference type="SUPFAM" id="SSF48371">
    <property type="entry name" value="ARM repeat"/>
    <property type="match status" value="1"/>
</dbReference>
<proteinExistence type="predicted"/>
<sequence length="219" mass="24559">IEEIRKKKIDVCQGIIIALSDGEKHLENKQQIIEAGVVDALLHIFSSQPLESITLSHIWAFFVFTHPSSSEIELLLAEKNPYPALIRLLDHQVISVVSKTTNAILNILLGRSVTTPVNQPHPYFQTITSCGGIEKLYSLFKKNLSPGTKYSSALSIANLFKAKEIPNVEIRKDLIEYLKSTYKDPNSSSQLIAKFSLKRLAENSVNRTEIEKDGFKIPE</sequence>
<dbReference type="EMBL" id="SNRW01018745">
    <property type="protein sequence ID" value="KAA6367046.1"/>
    <property type="molecule type" value="Genomic_DNA"/>
</dbReference>
<evidence type="ECO:0000313" key="2">
    <source>
        <dbReference type="Proteomes" id="UP000324800"/>
    </source>
</evidence>
<protein>
    <submittedName>
        <fullName evidence="1">Uncharacterized protein</fullName>
    </submittedName>
</protein>
<name>A0A5J4U838_9EUKA</name>
<comment type="caution">
    <text evidence="1">The sequence shown here is derived from an EMBL/GenBank/DDBJ whole genome shotgun (WGS) entry which is preliminary data.</text>
</comment>
<organism evidence="1 2">
    <name type="scientific">Streblomastix strix</name>
    <dbReference type="NCBI Taxonomy" id="222440"/>
    <lineage>
        <taxon>Eukaryota</taxon>
        <taxon>Metamonada</taxon>
        <taxon>Preaxostyla</taxon>
        <taxon>Oxymonadida</taxon>
        <taxon>Streblomastigidae</taxon>
        <taxon>Streblomastix</taxon>
    </lineage>
</organism>